<comment type="subcellular location">
    <subcellularLocation>
        <location evidence="1 14">Cytoplasm</location>
        <location evidence="1 14">Cytoskeleton</location>
    </subcellularLocation>
</comment>
<protein>
    <recommendedName>
        <fullName evidence="13 14">Inositol hexakisphosphate and diphosphoinositol-pentakisphosphate kinase</fullName>
        <ecNumber evidence="3 14">2.7.4.24</ecNumber>
    </recommendedName>
</protein>
<dbReference type="PANTHER" id="PTHR12750:SF9">
    <property type="entry name" value="INOSITOL HEXAKISPHOSPHATE AND DIPHOSPHOINOSITOL-PENTAKISPHOSPHATE KINASE"/>
    <property type="match status" value="1"/>
</dbReference>
<comment type="catalytic activity">
    <reaction evidence="11">
        <text>5-diphospho-1D-myo-inositol 1,2,3,4,6-pentakisphosphate + ATP + H(+) = 1,5-bis(diphospho)-1D-myo-inositol 2,3,4,6-tetrakisphosphate + ADP</text>
        <dbReference type="Rhea" id="RHEA:10276"/>
        <dbReference type="ChEBI" id="CHEBI:15378"/>
        <dbReference type="ChEBI" id="CHEBI:30616"/>
        <dbReference type="ChEBI" id="CHEBI:58628"/>
        <dbReference type="ChEBI" id="CHEBI:77983"/>
        <dbReference type="ChEBI" id="CHEBI:456216"/>
        <dbReference type="EC" id="2.7.4.24"/>
    </reaction>
    <physiologicalReaction direction="left-to-right" evidence="11">
        <dbReference type="Rhea" id="RHEA:10277"/>
    </physiologicalReaction>
</comment>
<gene>
    <name evidence="19" type="ORF">B0T17DRAFT_192876</name>
</gene>
<evidence type="ECO:0000313" key="19">
    <source>
        <dbReference type="EMBL" id="KAK0629634.1"/>
    </source>
</evidence>
<accession>A0AA39X966</accession>
<keyword evidence="20" id="KW-1185">Reference proteome</keyword>
<dbReference type="Pfam" id="PF08443">
    <property type="entry name" value="RimK"/>
    <property type="match status" value="1"/>
</dbReference>
<feature type="compositionally biased region" description="Basic and acidic residues" evidence="16">
    <location>
        <begin position="151"/>
        <end position="166"/>
    </location>
</feature>
<dbReference type="Pfam" id="PF18086">
    <property type="entry name" value="PPIP5K2_N"/>
    <property type="match status" value="1"/>
</dbReference>
<keyword evidence="6 14" id="KW-0808">Transferase</keyword>
<feature type="compositionally biased region" description="Polar residues" evidence="16">
    <location>
        <begin position="1220"/>
        <end position="1229"/>
    </location>
</feature>
<dbReference type="InterPro" id="IPR013651">
    <property type="entry name" value="ATP-grasp_RimK-type"/>
</dbReference>
<feature type="compositionally biased region" description="Low complexity" evidence="16">
    <location>
        <begin position="209"/>
        <end position="218"/>
    </location>
</feature>
<dbReference type="InterPro" id="IPR000560">
    <property type="entry name" value="His_Pase_clade-2"/>
</dbReference>
<dbReference type="GO" id="GO:0006020">
    <property type="term" value="P:inositol metabolic process"/>
    <property type="evidence" value="ECO:0007669"/>
    <property type="project" value="TreeGrafter"/>
</dbReference>
<feature type="compositionally biased region" description="Basic residues" evidence="16">
    <location>
        <begin position="1242"/>
        <end position="1251"/>
    </location>
</feature>
<dbReference type="FunFam" id="3.40.50.11950:FF:000002">
    <property type="entry name" value="Inositol hexakisphosphate and diphosphoinositol-pentakisphosphate kinase"/>
    <property type="match status" value="1"/>
</dbReference>
<dbReference type="Gene3D" id="3.40.50.1240">
    <property type="entry name" value="Phosphoglycerate mutase-like"/>
    <property type="match status" value="1"/>
</dbReference>
<dbReference type="Pfam" id="PF00328">
    <property type="entry name" value="His_Phos_2"/>
    <property type="match status" value="1"/>
</dbReference>
<dbReference type="FunFam" id="3.30.470.20:FF:000036">
    <property type="entry name" value="Inositol hexakisphosphate and diphosphoinositol-pentakisphosphate kinase"/>
    <property type="match status" value="1"/>
</dbReference>
<feature type="region of interest" description="Disordered" evidence="16">
    <location>
        <begin position="1172"/>
        <end position="1251"/>
    </location>
</feature>
<dbReference type="GO" id="GO:0033857">
    <property type="term" value="F:5-diphosphoinositol pentakisphosphate 1-kinase activity"/>
    <property type="evidence" value="ECO:0007669"/>
    <property type="project" value="TreeGrafter"/>
</dbReference>
<dbReference type="Gene3D" id="3.40.50.11950">
    <property type="match status" value="1"/>
</dbReference>
<reference evidence="19" key="1">
    <citation type="submission" date="2023-06" db="EMBL/GenBank/DDBJ databases">
        <title>Genome-scale phylogeny and comparative genomics of the fungal order Sordariales.</title>
        <authorList>
            <consortium name="Lawrence Berkeley National Laboratory"/>
            <person name="Hensen N."/>
            <person name="Bonometti L."/>
            <person name="Westerberg I."/>
            <person name="Brannstrom I.O."/>
            <person name="Guillou S."/>
            <person name="Cros-Aarteil S."/>
            <person name="Calhoun S."/>
            <person name="Haridas S."/>
            <person name="Kuo A."/>
            <person name="Mondo S."/>
            <person name="Pangilinan J."/>
            <person name="Riley R."/>
            <person name="LaButti K."/>
            <person name="Andreopoulos B."/>
            <person name="Lipzen A."/>
            <person name="Chen C."/>
            <person name="Yanf M."/>
            <person name="Daum C."/>
            <person name="Ng V."/>
            <person name="Clum A."/>
            <person name="Steindorff A."/>
            <person name="Ohm R."/>
            <person name="Martin F."/>
            <person name="Silar P."/>
            <person name="Natvig D."/>
            <person name="Lalanne C."/>
            <person name="Gautier V."/>
            <person name="Ament-velasquez S.L."/>
            <person name="Kruys A."/>
            <person name="Hutchinson M.I."/>
            <person name="Powell A.J."/>
            <person name="Barry K."/>
            <person name="Miller A.N."/>
            <person name="Grigoriev I.V."/>
            <person name="Debuchy R."/>
            <person name="Gladieux P."/>
            <person name="Thoren M.H."/>
            <person name="Johannesson H."/>
        </authorList>
    </citation>
    <scope>NUCLEOTIDE SEQUENCE</scope>
    <source>
        <strain evidence="19">SMH3391-2</strain>
    </source>
</reference>
<evidence type="ECO:0000256" key="3">
    <source>
        <dbReference type="ARBA" id="ARBA00012893"/>
    </source>
</evidence>
<feature type="compositionally biased region" description="Low complexity" evidence="16">
    <location>
        <begin position="12"/>
        <end position="27"/>
    </location>
</feature>
<feature type="compositionally biased region" description="Basic and acidic residues" evidence="16">
    <location>
        <begin position="875"/>
        <end position="887"/>
    </location>
</feature>
<evidence type="ECO:0000256" key="9">
    <source>
        <dbReference type="ARBA" id="ARBA00022840"/>
    </source>
</evidence>
<dbReference type="GO" id="GO:0032958">
    <property type="term" value="P:inositol phosphate biosynthetic process"/>
    <property type="evidence" value="ECO:0007669"/>
    <property type="project" value="UniProtKB-ARBA"/>
</dbReference>
<feature type="region of interest" description="Disordered" evidence="16">
    <location>
        <begin position="828"/>
        <end position="888"/>
    </location>
</feature>
<evidence type="ECO:0000256" key="13">
    <source>
        <dbReference type="ARBA" id="ARBA00071668"/>
    </source>
</evidence>
<evidence type="ECO:0000256" key="8">
    <source>
        <dbReference type="ARBA" id="ARBA00022777"/>
    </source>
</evidence>
<keyword evidence="8 14" id="KW-0418">Kinase</keyword>
<feature type="region of interest" description="Disordered" evidence="16">
    <location>
        <begin position="1"/>
        <end position="232"/>
    </location>
</feature>
<evidence type="ECO:0000259" key="18">
    <source>
        <dbReference type="Pfam" id="PF18086"/>
    </source>
</evidence>
<dbReference type="Proteomes" id="UP001174934">
    <property type="component" value="Unassembled WGS sequence"/>
</dbReference>
<keyword evidence="15" id="KW-0175">Coiled coil</keyword>
<keyword evidence="4 14" id="KW-0963">Cytoplasm</keyword>
<dbReference type="GO" id="GO:0052843">
    <property type="term" value="F:inositol-1-diphosphate-2,3,4,5,6-pentakisphosphate diphosphatase activity"/>
    <property type="evidence" value="ECO:0007669"/>
    <property type="project" value="UniProtKB-ARBA"/>
</dbReference>
<evidence type="ECO:0000256" key="6">
    <source>
        <dbReference type="ARBA" id="ARBA00022679"/>
    </source>
</evidence>
<dbReference type="InterPro" id="IPR029033">
    <property type="entry name" value="His_PPase_superfam"/>
</dbReference>
<feature type="compositionally biased region" description="Polar residues" evidence="16">
    <location>
        <begin position="132"/>
        <end position="146"/>
    </location>
</feature>
<evidence type="ECO:0000256" key="10">
    <source>
        <dbReference type="ARBA" id="ARBA00023212"/>
    </source>
</evidence>
<dbReference type="InterPro" id="IPR040557">
    <property type="entry name" value="VIP1_N"/>
</dbReference>
<dbReference type="GO" id="GO:0005524">
    <property type="term" value="F:ATP binding"/>
    <property type="evidence" value="ECO:0007669"/>
    <property type="project" value="UniProtKB-KW"/>
</dbReference>
<evidence type="ECO:0000256" key="4">
    <source>
        <dbReference type="ARBA" id="ARBA00022490"/>
    </source>
</evidence>
<feature type="compositionally biased region" description="Low complexity" evidence="16">
    <location>
        <begin position="180"/>
        <end position="199"/>
    </location>
</feature>
<dbReference type="GO" id="GO:0005856">
    <property type="term" value="C:cytoskeleton"/>
    <property type="evidence" value="ECO:0007669"/>
    <property type="project" value="UniProtKB-SubCell"/>
</dbReference>
<keyword evidence="10" id="KW-0206">Cytoskeleton</keyword>
<evidence type="ECO:0000256" key="5">
    <source>
        <dbReference type="ARBA" id="ARBA00022553"/>
    </source>
</evidence>
<comment type="caution">
    <text evidence="19">The sequence shown here is derived from an EMBL/GenBank/DDBJ whole genome shotgun (WGS) entry which is preliminary data.</text>
</comment>
<feature type="compositionally biased region" description="Basic and acidic residues" evidence="16">
    <location>
        <begin position="223"/>
        <end position="232"/>
    </location>
</feature>
<dbReference type="SUPFAM" id="SSF53254">
    <property type="entry name" value="Phosphoglycerate mutase-like"/>
    <property type="match status" value="1"/>
</dbReference>
<feature type="domain" description="VIP1 N-terminal" evidence="18">
    <location>
        <begin position="241"/>
        <end position="328"/>
    </location>
</feature>
<evidence type="ECO:0000313" key="20">
    <source>
        <dbReference type="Proteomes" id="UP001174934"/>
    </source>
</evidence>
<dbReference type="PANTHER" id="PTHR12750">
    <property type="entry name" value="DIPHOSPHOINOSITOL PENTAKISPHOSPHATE KINASE"/>
    <property type="match status" value="1"/>
</dbReference>
<evidence type="ECO:0000256" key="7">
    <source>
        <dbReference type="ARBA" id="ARBA00022741"/>
    </source>
</evidence>
<dbReference type="GO" id="GO:0052723">
    <property type="term" value="F:inositol hexakisphosphate 1-kinase activity"/>
    <property type="evidence" value="ECO:0007669"/>
    <property type="project" value="UniProtKB-ARBA"/>
</dbReference>
<dbReference type="GO" id="GO:0005829">
    <property type="term" value="C:cytosol"/>
    <property type="evidence" value="ECO:0007669"/>
    <property type="project" value="TreeGrafter"/>
</dbReference>
<dbReference type="InterPro" id="IPR037446">
    <property type="entry name" value="His_Pase_VIP1"/>
</dbReference>
<feature type="compositionally biased region" description="Basic and acidic residues" evidence="16">
    <location>
        <begin position="845"/>
        <end position="854"/>
    </location>
</feature>
<evidence type="ECO:0000256" key="14">
    <source>
        <dbReference type="RuleBase" id="RU365032"/>
    </source>
</evidence>
<dbReference type="EMBL" id="JAULSR010000002">
    <property type="protein sequence ID" value="KAK0629634.1"/>
    <property type="molecule type" value="Genomic_DNA"/>
</dbReference>
<feature type="coiled-coil region" evidence="15">
    <location>
        <begin position="983"/>
        <end position="1010"/>
    </location>
</feature>
<dbReference type="Gene3D" id="3.30.470.20">
    <property type="entry name" value="ATP-grasp fold, B domain"/>
    <property type="match status" value="1"/>
</dbReference>
<evidence type="ECO:0000256" key="16">
    <source>
        <dbReference type="SAM" id="MobiDB-lite"/>
    </source>
</evidence>
<feature type="compositionally biased region" description="Polar residues" evidence="16">
    <location>
        <begin position="64"/>
        <end position="82"/>
    </location>
</feature>
<evidence type="ECO:0000256" key="15">
    <source>
        <dbReference type="SAM" id="Coils"/>
    </source>
</evidence>
<feature type="compositionally biased region" description="Basic and acidic residues" evidence="16">
    <location>
        <begin position="1230"/>
        <end position="1241"/>
    </location>
</feature>
<evidence type="ECO:0000256" key="11">
    <source>
        <dbReference type="ARBA" id="ARBA00033696"/>
    </source>
</evidence>
<keyword evidence="5" id="KW-0597">Phosphoprotein</keyword>
<feature type="compositionally biased region" description="Low complexity" evidence="16">
    <location>
        <begin position="86"/>
        <end position="104"/>
    </location>
</feature>
<dbReference type="EC" id="2.7.4.24" evidence="3 14"/>
<dbReference type="SUPFAM" id="SSF56059">
    <property type="entry name" value="Glutathione synthetase ATP-binding domain-like"/>
    <property type="match status" value="1"/>
</dbReference>
<comment type="similarity">
    <text evidence="2 14">Belongs to the histidine acid phosphatase family. VIP1 subfamily.</text>
</comment>
<proteinExistence type="inferred from homology"/>
<feature type="domain" description="ATP-grasp fold RimK-type" evidence="17">
    <location>
        <begin position="465"/>
        <end position="558"/>
    </location>
</feature>
<feature type="compositionally biased region" description="Polar residues" evidence="16">
    <location>
        <begin position="43"/>
        <end position="52"/>
    </location>
</feature>
<name>A0AA39X966_9PEZI</name>
<keyword evidence="9 14" id="KW-0067">ATP-binding</keyword>
<sequence length="1471" mass="160488">MIRGAATATNDTISAATSSAPTTLPSAQQHHRQHLPEPALFSGRSSISTSDADASKRMSMSSMHSTASTRGGVTSSAASANGSEYAGSTTAATAPAAAPAPGTGLRSASGLIPSSSGATKGLATAQPEAGVSNMTVTTASQGSHTGAHQLAPRESHAHPHPHETVSLKRGPPAPIQTGISSASPATPAAAMSSRPQPTRSRSRAKRRFSGSTSSQHSPSGDRPIPHRGEKEEVKPAPWGVIGVCALDVKARSKPSRNILNRLIQNREFDVCVFGDKVILDEGVENWPICDYLISFYSDGFPLDKAIAYVKARKPFCVNDVPMQKILWDRRLCLRLLDRISVPTPQRIEVNRDGGPRLLTPEAVKLIKDVSGVVFEPTDPDPANAKAISPRKVELLDNGDVLSVDGTLIKKPFVEKPTSGEDHNIVIYFPSSAGGGARKLFRKIGNKSSEYVADLTVPRAITQPDESFIYEKFMHVDNAEDVKVYTVGPTYCHAETRKSPVVDGVVRRNTHGKEVRYVTGLSDEEKEIASKISTAFGQRVCGFDFLRAGGKSYVIDVNGWSFVKDNDDYYDHCAKILKDMFIKEKLRREGLTQPLPSPALSDVDPMTARAVMVNKDKELAVLVATQGKTILEKQAAQQKAAAVASGETIRSPAAETLAEVKLDSTLVAKLGNLVVGTSQISPTVVAESVPSTAASTKPATPSPIPECLVLSENDHEEMPPPPPPKPSWKLKGVVSVIRHADRTPKQKYKFTFHTAPFIELLKGHQEEVLLIGEPALGSVIEAVDVAMKAGIEDRAKLKSLRNVLVKKGGWAGTKVQIKPMFRKKTELKTVDETGKPPSPQQAAPHQDAKQKQKEALEEEDRANNSDMCLSGDEQPQDGKRMGPKRHDSLSGVTMSKFTAAEESLVLDKLQLIVKWGGEPTHSARYQSQELGESMRSDLGLMNREVLEEVHVFSSSERRVVTSAQIWTASFLNKKDVPADFITIRKDLLDDSNAAKDEMDKVKKKLKGLLRKGNERPSQFAWPNNMPEPAEVQTRVVQLMNFHRKVMQHNYSKLYSGAVNSLTAISNPSMEKLGDLSSSSATASGSMSAALGGSLSQVNAVNSIQARWCCGEDAELFRERWEKLFAEFCDGDKVDPSKISELYDTMKFDALHNRQFLEWVFTPPKSMLEEEYGVPTTANGQDGGGGGGKSSSPSSAKESEESNNSSNLPAGKSSEDSRSEKSTMSNMSTMTDKTERDHSAGGDKHHHGHKSVKRIFHRRSFLGGLRPGNNGGEAEPPEKYFHLHRGNSQTKAKTDARFEPLRELYQLAKVLFDFICPQEYGISDSEKLEIGLLTSLPLLKEIVQDLEDMQASDEAKSFIYFTKESHIYTLLNCILEGGLETKIKRATIPELDYLSQISFELYEMPANPPTDADGNPAFNYSIKITISPGCHVFDPLDVQLDSRHCIGCAPRRSLTAHADWMVVIETLRAKFHQ</sequence>
<comment type="catalytic activity">
    <reaction evidence="12">
        <text>1D-myo-inositol hexakisphosphate + ATP = 1-diphospho-1D-myo-inositol 2,3,4,5,6-pentakisphosphate + ADP</text>
        <dbReference type="Rhea" id="RHEA:37459"/>
        <dbReference type="ChEBI" id="CHEBI:30616"/>
        <dbReference type="ChEBI" id="CHEBI:58130"/>
        <dbReference type="ChEBI" id="CHEBI:74946"/>
        <dbReference type="ChEBI" id="CHEBI:456216"/>
        <dbReference type="EC" id="2.7.4.24"/>
    </reaction>
    <physiologicalReaction direction="left-to-right" evidence="12">
        <dbReference type="Rhea" id="RHEA:37460"/>
    </physiologicalReaction>
</comment>
<organism evidence="19 20">
    <name type="scientific">Bombardia bombarda</name>
    <dbReference type="NCBI Taxonomy" id="252184"/>
    <lineage>
        <taxon>Eukaryota</taxon>
        <taxon>Fungi</taxon>
        <taxon>Dikarya</taxon>
        <taxon>Ascomycota</taxon>
        <taxon>Pezizomycotina</taxon>
        <taxon>Sordariomycetes</taxon>
        <taxon>Sordariomycetidae</taxon>
        <taxon>Sordariales</taxon>
        <taxon>Lasiosphaeriaceae</taxon>
        <taxon>Bombardia</taxon>
    </lineage>
</organism>
<comment type="function">
    <text evidence="14">Bifunctional inositol kinase that acts in concert with the IP6K kinases to synthesize the diphosphate group-containing inositol pyrophosphates diphosphoinositol pentakisphosphate, PP-InsP5, and bis-diphosphoinositol tetrakisphosphate, (PP)2-InsP4. PP-InsP5 and (PP)2-InsP4, also respectively called InsP7 and InsP8, may regulate a variety of cellular processes, including apoptosis, vesicle trafficking, cytoskeletal dynamics, and exocytosis. Phosphorylates inositol hexakisphosphate (InsP6).</text>
</comment>
<evidence type="ECO:0000256" key="1">
    <source>
        <dbReference type="ARBA" id="ARBA00004245"/>
    </source>
</evidence>
<evidence type="ECO:0000256" key="12">
    <source>
        <dbReference type="ARBA" id="ARBA00034629"/>
    </source>
</evidence>
<evidence type="ECO:0000256" key="2">
    <source>
        <dbReference type="ARBA" id="ARBA00005609"/>
    </source>
</evidence>
<keyword evidence="7 14" id="KW-0547">Nucleotide-binding</keyword>
<feature type="compositionally biased region" description="Low complexity" evidence="16">
    <location>
        <begin position="1188"/>
        <end position="1205"/>
    </location>
</feature>
<evidence type="ECO:0000259" key="17">
    <source>
        <dbReference type="Pfam" id="PF08443"/>
    </source>
</evidence>